<dbReference type="EMBL" id="CP042906">
    <property type="protein sequence ID" value="QEX17770.1"/>
    <property type="molecule type" value="Genomic_DNA"/>
</dbReference>
<reference evidence="2 3" key="1">
    <citation type="submission" date="2019-08" db="EMBL/GenBank/DDBJ databases">
        <title>Hyperibacter terrae gen. nov., sp. nov. and Hyperibacter viscosus sp. nov., two new members in the family Rhodospirillaceae isolated from the rhizosphere of Hypericum perforatum.</title>
        <authorList>
            <person name="Noviana Z."/>
        </authorList>
    </citation>
    <scope>NUCLEOTIDE SEQUENCE [LARGE SCALE GENOMIC DNA]</scope>
    <source>
        <strain evidence="2 3">R5913</strain>
    </source>
</reference>
<organism evidence="2 3">
    <name type="scientific">Hypericibacter terrae</name>
    <dbReference type="NCBI Taxonomy" id="2602015"/>
    <lineage>
        <taxon>Bacteria</taxon>
        <taxon>Pseudomonadati</taxon>
        <taxon>Pseudomonadota</taxon>
        <taxon>Alphaproteobacteria</taxon>
        <taxon>Rhodospirillales</taxon>
        <taxon>Dongiaceae</taxon>
        <taxon>Hypericibacter</taxon>
    </lineage>
</organism>
<dbReference type="Proteomes" id="UP000326202">
    <property type="component" value="Chromosome"/>
</dbReference>
<dbReference type="InterPro" id="IPR045864">
    <property type="entry name" value="aa-tRNA-synth_II/BPL/LPL"/>
</dbReference>
<proteinExistence type="predicted"/>
<feature type="domain" description="BPL/LPL catalytic" evidence="1">
    <location>
        <begin position="16"/>
        <end position="197"/>
    </location>
</feature>
<evidence type="ECO:0000313" key="3">
    <source>
        <dbReference type="Proteomes" id="UP000326202"/>
    </source>
</evidence>
<dbReference type="InterPro" id="IPR004143">
    <property type="entry name" value="BPL_LPL_catalytic"/>
</dbReference>
<evidence type="ECO:0000313" key="2">
    <source>
        <dbReference type="EMBL" id="QEX17770.1"/>
    </source>
</evidence>
<dbReference type="KEGG" id="htq:FRZ44_30730"/>
<evidence type="ECO:0000259" key="1">
    <source>
        <dbReference type="Pfam" id="PF16917"/>
    </source>
</evidence>
<dbReference type="Gene3D" id="3.30.930.10">
    <property type="entry name" value="Bira Bifunctional Protein, Domain 2"/>
    <property type="match status" value="1"/>
</dbReference>
<name>A0A5J6MNX6_9PROT</name>
<dbReference type="OrthoDB" id="7657788at2"/>
<dbReference type="AlphaFoldDB" id="A0A5J6MNX6"/>
<protein>
    <recommendedName>
        <fullName evidence="1">BPL/LPL catalytic domain-containing protein</fullName>
    </recommendedName>
</protein>
<accession>A0A5J6MNX6</accession>
<gene>
    <name evidence="2" type="ORF">FRZ44_30730</name>
</gene>
<dbReference type="Pfam" id="PF16917">
    <property type="entry name" value="BPL_LplA_LipB_2"/>
    <property type="match status" value="1"/>
</dbReference>
<sequence length="249" mass="27112">MPLQNAEEHFRHSLDLPPPFRAVTLREAGDAFEHACRSAGELGAGTLVVVGRFDLAEFALVLEPDEPLAVARRIFFGGMTALVDALSAVAPPQRSIAIDWPGTLLVDGGPVGGGRLGWPRGTKETMVPEWLVFGGMIRTVSMSGAEAGLHPHSTALQEEGFDPAGSDRLLEGFTRHFLTVTDCWYENKFAVLSKSYAAKLHSGENSSYKIDEQGDLLIRRPARPVERRKLRSALDVVSWLDPDTGVPKI</sequence>
<keyword evidence="3" id="KW-1185">Reference proteome</keyword>